<comment type="caution">
    <text evidence="1">The sequence shown here is derived from an EMBL/GenBank/DDBJ whole genome shotgun (WGS) entry which is preliminary data.</text>
</comment>
<reference evidence="1 2" key="1">
    <citation type="submission" date="2015-08" db="EMBL/GenBank/DDBJ databases">
        <title>Genome sequencing of Penicillium nordicum.</title>
        <authorList>
            <person name="Nguyen H.D."/>
            <person name="Seifert K.A."/>
        </authorList>
    </citation>
    <scope>NUCLEOTIDE SEQUENCE [LARGE SCALE GENOMIC DNA]</scope>
    <source>
        <strain evidence="1 2">DAOMC 185683</strain>
    </source>
</reference>
<proteinExistence type="predicted"/>
<gene>
    <name evidence="1" type="ORF">ACN38_g11076</name>
</gene>
<dbReference type="OrthoDB" id="3531591at2759"/>
<evidence type="ECO:0000313" key="2">
    <source>
        <dbReference type="Proteomes" id="UP000037696"/>
    </source>
</evidence>
<dbReference type="Proteomes" id="UP000037696">
    <property type="component" value="Unassembled WGS sequence"/>
</dbReference>
<protein>
    <submittedName>
        <fullName evidence="1">Uncharacterized protein</fullName>
    </submittedName>
</protein>
<sequence>MTSHSRFAPSFQSKETCSGYLMEPFGTLLSAVYGIPGPKENIWLDCSTVTGLLNLMKVSAPVDDSNVCHQWDLIDEYSEGKAHLMWRVSDVALRAIQPYEQSEQDWHS</sequence>
<organism evidence="1 2">
    <name type="scientific">Penicillium nordicum</name>
    <dbReference type="NCBI Taxonomy" id="229535"/>
    <lineage>
        <taxon>Eukaryota</taxon>
        <taxon>Fungi</taxon>
        <taxon>Dikarya</taxon>
        <taxon>Ascomycota</taxon>
        <taxon>Pezizomycotina</taxon>
        <taxon>Eurotiomycetes</taxon>
        <taxon>Eurotiomycetidae</taxon>
        <taxon>Eurotiales</taxon>
        <taxon>Aspergillaceae</taxon>
        <taxon>Penicillium</taxon>
    </lineage>
</organism>
<dbReference type="EMBL" id="LHQQ01000271">
    <property type="protein sequence ID" value="KOS38111.1"/>
    <property type="molecule type" value="Genomic_DNA"/>
</dbReference>
<dbReference type="AlphaFoldDB" id="A0A0M8P0I0"/>
<evidence type="ECO:0000313" key="1">
    <source>
        <dbReference type="EMBL" id="KOS38111.1"/>
    </source>
</evidence>
<keyword evidence="2" id="KW-1185">Reference proteome</keyword>
<accession>A0A0M8P0I0</accession>
<name>A0A0M8P0I0_9EURO</name>
<dbReference type="STRING" id="229535.A0A0M8P0I0"/>